<evidence type="ECO:0000256" key="3">
    <source>
        <dbReference type="ARBA" id="ARBA00012560"/>
    </source>
</evidence>
<evidence type="ECO:0000313" key="11">
    <source>
        <dbReference type="EMBL" id="ALP93782.1"/>
    </source>
</evidence>
<dbReference type="RefSeq" id="WP_058117563.1">
    <property type="nucleotide sequence ID" value="NZ_CP011307.1"/>
</dbReference>
<organism evidence="11 12">
    <name type="scientific">Intestinimonas butyriciproducens</name>
    <dbReference type="NCBI Taxonomy" id="1297617"/>
    <lineage>
        <taxon>Bacteria</taxon>
        <taxon>Bacillati</taxon>
        <taxon>Bacillota</taxon>
        <taxon>Clostridia</taxon>
        <taxon>Eubacteriales</taxon>
        <taxon>Intestinimonas</taxon>
    </lineage>
</organism>
<dbReference type="SUPFAM" id="SSF51445">
    <property type="entry name" value="(Trans)glycosidases"/>
    <property type="match status" value="1"/>
</dbReference>
<evidence type="ECO:0000256" key="5">
    <source>
        <dbReference type="ARBA" id="ARBA00022676"/>
    </source>
</evidence>
<reference evidence="11 12" key="1">
    <citation type="journal article" date="2015" name="Nat. Commun.">
        <title>Production of butyrate from lysine and the Amadori product fructoselysine by a human gut commensal.</title>
        <authorList>
            <person name="Bui T.P."/>
            <person name="Ritari J."/>
            <person name="Boeren S."/>
            <person name="de Waard P."/>
            <person name="Plugge C.M."/>
            <person name="de Vos W.M."/>
        </authorList>
    </citation>
    <scope>NUCLEOTIDE SEQUENCE [LARGE SCALE GENOMIC DNA]</scope>
    <source>
        <strain evidence="11 12">AF211</strain>
    </source>
</reference>
<evidence type="ECO:0000256" key="2">
    <source>
        <dbReference type="ARBA" id="ARBA00005684"/>
    </source>
</evidence>
<dbReference type="KEGG" id="ibu:IB211_01389c"/>
<evidence type="ECO:0000313" key="12">
    <source>
        <dbReference type="Proteomes" id="UP000064844"/>
    </source>
</evidence>
<reference evidence="12" key="2">
    <citation type="submission" date="2015-04" db="EMBL/GenBank/DDBJ databases">
        <title>A butyrogenic pathway from the amino acid lysine in a human gut commensal.</title>
        <authorList>
            <person name="de Vos W.M."/>
            <person name="Bui N.T.P."/>
            <person name="Plugge C.M."/>
            <person name="Ritari J."/>
        </authorList>
    </citation>
    <scope>NUCLEOTIDE SEQUENCE [LARGE SCALE GENOMIC DNA]</scope>
    <source>
        <strain evidence="12">AF211</strain>
    </source>
</reference>
<dbReference type="PATRIC" id="fig|1297617.4.peg.1422"/>
<dbReference type="PANTHER" id="PTHR32438">
    <property type="entry name" value="4-ALPHA-GLUCANOTRANSFERASE DPE1, CHLOROPLASTIC/AMYLOPLASTIC"/>
    <property type="match status" value="1"/>
</dbReference>
<keyword evidence="12" id="KW-1185">Reference proteome</keyword>
<dbReference type="GO" id="GO:0005975">
    <property type="term" value="P:carbohydrate metabolic process"/>
    <property type="evidence" value="ECO:0007669"/>
    <property type="project" value="InterPro"/>
</dbReference>
<dbReference type="PANTHER" id="PTHR32438:SF5">
    <property type="entry name" value="4-ALPHA-GLUCANOTRANSFERASE DPE1, CHLOROPLASTIC_AMYLOPLASTIC"/>
    <property type="match status" value="1"/>
</dbReference>
<keyword evidence="6 10" id="KW-0808">Transferase</keyword>
<dbReference type="InterPro" id="IPR003385">
    <property type="entry name" value="Glyco_hydro_77"/>
</dbReference>
<accession>A0A0S2W339</accession>
<dbReference type="STRING" id="1297617.IB211_01389c"/>
<comment type="similarity">
    <text evidence="2 10">Belongs to the disproportionating enzyme family.</text>
</comment>
<dbReference type="EC" id="2.4.1.25" evidence="3 10"/>
<dbReference type="NCBIfam" id="NF011080">
    <property type="entry name" value="PRK14508.1-3"/>
    <property type="match status" value="1"/>
</dbReference>
<evidence type="ECO:0000256" key="6">
    <source>
        <dbReference type="ARBA" id="ARBA00022679"/>
    </source>
</evidence>
<dbReference type="Proteomes" id="UP000064844">
    <property type="component" value="Chromosome"/>
</dbReference>
<gene>
    <name evidence="11" type="ORF">IB211_01389c</name>
</gene>
<dbReference type="InterPro" id="IPR017853">
    <property type="entry name" value="GH"/>
</dbReference>
<dbReference type="Pfam" id="PF02446">
    <property type="entry name" value="Glyco_hydro_77"/>
    <property type="match status" value="1"/>
</dbReference>
<protein>
    <recommendedName>
        <fullName evidence="4 10">4-alpha-glucanotransferase</fullName>
        <ecNumber evidence="3 10">2.4.1.25</ecNumber>
    </recommendedName>
    <alternativeName>
        <fullName evidence="8 10">Amylomaltase</fullName>
    </alternativeName>
    <alternativeName>
        <fullName evidence="9 10">Disproportionating enzyme</fullName>
    </alternativeName>
</protein>
<dbReference type="NCBIfam" id="TIGR00217">
    <property type="entry name" value="malQ"/>
    <property type="match status" value="1"/>
</dbReference>
<dbReference type="GO" id="GO:0004134">
    <property type="term" value="F:4-alpha-glucanotransferase activity"/>
    <property type="evidence" value="ECO:0007669"/>
    <property type="project" value="UniProtKB-EC"/>
</dbReference>
<evidence type="ECO:0000256" key="7">
    <source>
        <dbReference type="ARBA" id="ARBA00023277"/>
    </source>
</evidence>
<evidence type="ECO:0000256" key="9">
    <source>
        <dbReference type="ARBA" id="ARBA00031501"/>
    </source>
</evidence>
<evidence type="ECO:0000256" key="8">
    <source>
        <dbReference type="ARBA" id="ARBA00031423"/>
    </source>
</evidence>
<name>A0A0S2W339_9FIRM</name>
<keyword evidence="5 10" id="KW-0328">Glycosyltransferase</keyword>
<evidence type="ECO:0000256" key="10">
    <source>
        <dbReference type="RuleBase" id="RU361207"/>
    </source>
</evidence>
<dbReference type="eggNOG" id="COG1640">
    <property type="taxonomic scope" value="Bacteria"/>
</dbReference>
<keyword evidence="7 10" id="KW-0119">Carbohydrate metabolism</keyword>
<dbReference type="EMBL" id="CP011307">
    <property type="protein sequence ID" value="ALP93782.1"/>
    <property type="molecule type" value="Genomic_DNA"/>
</dbReference>
<dbReference type="Gene3D" id="3.20.20.80">
    <property type="entry name" value="Glycosidases"/>
    <property type="match status" value="1"/>
</dbReference>
<comment type="catalytic activity">
    <reaction evidence="1 10">
        <text>Transfers a segment of a (1-&gt;4)-alpha-D-glucan to a new position in an acceptor, which may be glucose or a (1-&gt;4)-alpha-D-glucan.</text>
        <dbReference type="EC" id="2.4.1.25"/>
    </reaction>
</comment>
<dbReference type="AlphaFoldDB" id="A0A0S2W339"/>
<sequence length="491" mass="55202">MKGRSSGILLPIFSLPGAYGIGSLGGEARRFIDFLADAHQHVWQILPLVPTGSGDSPYMSPSAFAGNPWFLDLEDLAALGLLTREELSGARCPDPDHVDYAWLHATRLPLLRRAWARDSDRASRTAFLESQPGWLSDHALFCALHDRLGQSLDQWPDAIRRREPDALNRCRRELSDEIDFQIFLQYHFFRQWRSLKAYANDKDISILGDLPIYVSADSAQVWAHPELFQLDENFLPSAVAGVPPDAFSEVGQHWGNPLYDWAGHREALFLWWGERMKNAALLYDMVRIDHFRGLHTYWSIPAGAEHALEGHWEPGPGQALLNYLASEVPKLELIAEDLGDLDESTREFITRSGLPGMKILVYAFDPVGESAYLPHNCPRDAVIYTGTHDTPTFVQWLFDEAAPAEREFASRYLRLRADEGFGWGALCGAWMSPCRLAVAPLQDVLGLGADARINAPGTMGPKNWSWRVRSAALNPDVSSRLREITRTYRRG</sequence>
<proteinExistence type="inferred from homology"/>
<evidence type="ECO:0000256" key="4">
    <source>
        <dbReference type="ARBA" id="ARBA00020295"/>
    </source>
</evidence>
<evidence type="ECO:0000256" key="1">
    <source>
        <dbReference type="ARBA" id="ARBA00000439"/>
    </source>
</evidence>